<name>A0ABY1Y4N4_9HYPH</name>
<gene>
    <name evidence="2" type="ORF">EYC79_19650</name>
</gene>
<dbReference type="Pfam" id="PF05430">
    <property type="entry name" value="Methyltransf_30"/>
    <property type="match status" value="1"/>
</dbReference>
<keyword evidence="2" id="KW-0808">Transferase</keyword>
<evidence type="ECO:0000259" key="1">
    <source>
        <dbReference type="Pfam" id="PF05430"/>
    </source>
</evidence>
<dbReference type="Gene3D" id="3.40.50.150">
    <property type="entry name" value="Vaccinia Virus protein VP39"/>
    <property type="match status" value="1"/>
</dbReference>
<evidence type="ECO:0000313" key="2">
    <source>
        <dbReference type="EMBL" id="TBN09403.1"/>
    </source>
</evidence>
<dbReference type="GO" id="GO:0032259">
    <property type="term" value="P:methylation"/>
    <property type="evidence" value="ECO:0007669"/>
    <property type="project" value="UniProtKB-KW"/>
</dbReference>
<dbReference type="Proteomes" id="UP000294239">
    <property type="component" value="Unassembled WGS sequence"/>
</dbReference>
<dbReference type="InterPro" id="IPR029063">
    <property type="entry name" value="SAM-dependent_MTases_sf"/>
</dbReference>
<dbReference type="InterPro" id="IPR008471">
    <property type="entry name" value="MnmC-like_methylTransf"/>
</dbReference>
<keyword evidence="2" id="KW-0489">Methyltransferase</keyword>
<reference evidence="2 3" key="1">
    <citation type="submission" date="2019-02" db="EMBL/GenBank/DDBJ databases">
        <title>Current taxonomic status of genus Agrobacterium and description of Agrobacterium cavarae sp. nov. isolated from maize roots.</title>
        <authorList>
            <person name="Flores-Felix J.D."/>
            <person name="Menendez E."/>
            <person name="Ramirez-Bahena M.H."/>
            <person name="Garcia-Fraile P."/>
            <person name="Velazquez E."/>
        </authorList>
    </citation>
    <scope>NUCLEOTIDE SEQUENCE [LARGE SCALE GENOMIC DNA]</scope>
    <source>
        <strain evidence="2 3">RZME10</strain>
    </source>
</reference>
<dbReference type="GO" id="GO:0008168">
    <property type="term" value="F:methyltransferase activity"/>
    <property type="evidence" value="ECO:0007669"/>
    <property type="project" value="UniProtKB-KW"/>
</dbReference>
<evidence type="ECO:0000313" key="3">
    <source>
        <dbReference type="Proteomes" id="UP000294239"/>
    </source>
</evidence>
<protein>
    <submittedName>
        <fullName evidence="2">5-methylaminomethyl-2-thiouridine methyltransferase</fullName>
    </submittedName>
</protein>
<dbReference type="RefSeq" id="WP_130979234.1">
    <property type="nucleotide sequence ID" value="NZ_SISF01000033.1"/>
</dbReference>
<dbReference type="GeneID" id="301043402"/>
<feature type="domain" description="MnmC-like methyltransferase" evidence="1">
    <location>
        <begin position="120"/>
        <end position="241"/>
    </location>
</feature>
<sequence length="248" mass="28148">MTHPEDARPDSTGNNMLDWREGDMPYSLAFGDHFYCQTEGRLECEHVSLNGNGLPDRWEDHPKETFVIGELGFGTALNLTETWRQWRIARKPGKTLHFVSFELYPMRAAEIDRALSRWPEVNAERQALVALWPEEPHGIVELQLDEQTKLTVVCGEALQGIKQSDLVFDAWYLDGFAPARNPDMWSVEIMSAIYDKTQERGTFATYAAAGFVRRNLQSAGFAVERRKGFAGKREMLCGTKQGDSRSAE</sequence>
<comment type="caution">
    <text evidence="2">The sequence shown here is derived from an EMBL/GenBank/DDBJ whole genome shotgun (WGS) entry which is preliminary data.</text>
</comment>
<proteinExistence type="predicted"/>
<keyword evidence="3" id="KW-1185">Reference proteome</keyword>
<dbReference type="PANTHER" id="PTHR39963:SF1">
    <property type="entry name" value="MNMC-LIKE METHYLTRANSFERASE DOMAIN-CONTAINING PROTEIN"/>
    <property type="match status" value="1"/>
</dbReference>
<dbReference type="EMBL" id="SISF01000033">
    <property type="protein sequence ID" value="TBN09403.1"/>
    <property type="molecule type" value="Genomic_DNA"/>
</dbReference>
<dbReference type="InterPro" id="IPR047785">
    <property type="entry name" value="tRNA_MNMC2"/>
</dbReference>
<accession>A0ABY1Y4N4</accession>
<dbReference type="NCBIfam" id="NF033855">
    <property type="entry name" value="tRNA_MNMC2"/>
    <property type="match status" value="1"/>
</dbReference>
<organism evidence="2 3">
    <name type="scientific">Agrobacterium cavarae</name>
    <dbReference type="NCBI Taxonomy" id="2528239"/>
    <lineage>
        <taxon>Bacteria</taxon>
        <taxon>Pseudomonadati</taxon>
        <taxon>Pseudomonadota</taxon>
        <taxon>Alphaproteobacteria</taxon>
        <taxon>Hyphomicrobiales</taxon>
        <taxon>Rhizobiaceae</taxon>
        <taxon>Rhizobium/Agrobacterium group</taxon>
        <taxon>Agrobacterium</taxon>
    </lineage>
</organism>
<dbReference type="PANTHER" id="PTHR39963">
    <property type="entry name" value="SLL0983 PROTEIN"/>
    <property type="match status" value="1"/>
</dbReference>